<gene>
    <name evidence="11" type="ORF">SAMN05660649_03758</name>
</gene>
<keyword evidence="4 8" id="KW-0812">Transmembrane</keyword>
<proteinExistence type="inferred from homology"/>
<evidence type="ECO:0000256" key="8">
    <source>
        <dbReference type="SAM" id="Phobius"/>
    </source>
</evidence>
<reference evidence="12" key="1">
    <citation type="submission" date="2016-10" db="EMBL/GenBank/DDBJ databases">
        <authorList>
            <person name="Varghese N."/>
            <person name="Submissions S."/>
        </authorList>
    </citation>
    <scope>NUCLEOTIDE SEQUENCE [LARGE SCALE GENOMIC DNA]</scope>
    <source>
        <strain evidence="12">DSM 17038</strain>
    </source>
</reference>
<keyword evidence="12" id="KW-1185">Reference proteome</keyword>
<dbReference type="InterPro" id="IPR050445">
    <property type="entry name" value="Bact_polysacc_biosynth/exp"/>
</dbReference>
<dbReference type="Proteomes" id="UP000199337">
    <property type="component" value="Unassembled WGS sequence"/>
</dbReference>
<dbReference type="Pfam" id="PF13807">
    <property type="entry name" value="GNVR"/>
    <property type="match status" value="1"/>
</dbReference>
<keyword evidence="7" id="KW-0175">Coiled coil</keyword>
<comment type="similarity">
    <text evidence="2">Belongs to the CpsC/CapA family.</text>
</comment>
<evidence type="ECO:0000256" key="2">
    <source>
        <dbReference type="ARBA" id="ARBA00006683"/>
    </source>
</evidence>
<feature type="coiled-coil region" evidence="7">
    <location>
        <begin position="180"/>
        <end position="207"/>
    </location>
</feature>
<dbReference type="EMBL" id="FOOX01000015">
    <property type="protein sequence ID" value="SFH07331.1"/>
    <property type="molecule type" value="Genomic_DNA"/>
</dbReference>
<dbReference type="GO" id="GO:0004713">
    <property type="term" value="F:protein tyrosine kinase activity"/>
    <property type="evidence" value="ECO:0007669"/>
    <property type="project" value="TreeGrafter"/>
</dbReference>
<dbReference type="GO" id="GO:0005886">
    <property type="term" value="C:plasma membrane"/>
    <property type="evidence" value="ECO:0007669"/>
    <property type="project" value="UniProtKB-SubCell"/>
</dbReference>
<dbReference type="PANTHER" id="PTHR32309">
    <property type="entry name" value="TYROSINE-PROTEIN KINASE"/>
    <property type="match status" value="1"/>
</dbReference>
<feature type="domain" description="Polysaccharide chain length determinant N-terminal" evidence="9">
    <location>
        <begin position="15"/>
        <end position="114"/>
    </location>
</feature>
<evidence type="ECO:0000313" key="12">
    <source>
        <dbReference type="Proteomes" id="UP000199337"/>
    </source>
</evidence>
<accession>A0A1I2X5V5</accession>
<dbReference type="InterPro" id="IPR003856">
    <property type="entry name" value="LPS_length_determ_N"/>
</dbReference>
<keyword evidence="3" id="KW-1003">Cell membrane</keyword>
<evidence type="ECO:0000259" key="9">
    <source>
        <dbReference type="Pfam" id="PF02706"/>
    </source>
</evidence>
<evidence type="ECO:0000256" key="7">
    <source>
        <dbReference type="SAM" id="Coils"/>
    </source>
</evidence>
<evidence type="ECO:0000256" key="6">
    <source>
        <dbReference type="ARBA" id="ARBA00023136"/>
    </source>
</evidence>
<keyword evidence="6 8" id="KW-0472">Membrane</keyword>
<feature type="transmembrane region" description="Helical" evidence="8">
    <location>
        <begin position="386"/>
        <end position="406"/>
    </location>
</feature>
<evidence type="ECO:0000259" key="10">
    <source>
        <dbReference type="Pfam" id="PF13807"/>
    </source>
</evidence>
<dbReference type="Pfam" id="PF02706">
    <property type="entry name" value="Wzz"/>
    <property type="match status" value="1"/>
</dbReference>
<keyword evidence="5 8" id="KW-1133">Transmembrane helix</keyword>
<feature type="transmembrane region" description="Helical" evidence="8">
    <location>
        <begin position="30"/>
        <end position="50"/>
    </location>
</feature>
<evidence type="ECO:0000256" key="4">
    <source>
        <dbReference type="ARBA" id="ARBA00022692"/>
    </source>
</evidence>
<dbReference type="STRING" id="341036.SAMN05660649_03758"/>
<dbReference type="AlphaFoldDB" id="A0A1I2X5V5"/>
<organism evidence="11 12">
    <name type="scientific">Desulfotruncus arcticus DSM 17038</name>
    <dbReference type="NCBI Taxonomy" id="1121424"/>
    <lineage>
        <taxon>Bacteria</taxon>
        <taxon>Bacillati</taxon>
        <taxon>Bacillota</taxon>
        <taxon>Clostridia</taxon>
        <taxon>Eubacteriales</taxon>
        <taxon>Desulfallaceae</taxon>
        <taxon>Desulfotruncus</taxon>
    </lineage>
</organism>
<evidence type="ECO:0000256" key="5">
    <source>
        <dbReference type="ARBA" id="ARBA00022989"/>
    </source>
</evidence>
<comment type="subcellular location">
    <subcellularLocation>
        <location evidence="1">Cell membrane</location>
        <topology evidence="1">Multi-pass membrane protein</topology>
    </subcellularLocation>
</comment>
<evidence type="ECO:0000256" key="1">
    <source>
        <dbReference type="ARBA" id="ARBA00004651"/>
    </source>
</evidence>
<sequence>MQNDQSKEEFLAEVIDLRDIINVLSKRRKIIALIVVISLLTSGILSFFVLDPVYEAKGMLLVTMAADNSRTVVPSNDNLDSLIGSLSRMPQMTMNTYVEQLKSEAVMKRVINKLNLQEYGVTPSMLATMINAQAIKDTNIIEIKVQNTNPQLAMDIANTLNAEFLDYLSEKNQEQMSRSAAFLSQQKDENDQKLNEALEKLKEFNAQPRGVAFLDKEFTIMTDDLNNSLSQLDTVRIEVKELQAGIAQMTETLTTVPRTITTNSHDVQTGNQVTNEEVNPLYVSINDQLSQKQAALAEKTARLNELVTVTERLKKDLTGLQVELSEKKFTQTQLQNEIDMLSQTSASLAEKATQTQIAKSIDLGNTSVVIVSSAATTKQVKPNKKLNMAVALVLGLMLAIGLAFMLEFLDNTLKNTEDIEKYLEVPVIGVIPNAKR</sequence>
<dbReference type="PANTHER" id="PTHR32309:SF13">
    <property type="entry name" value="FERRIC ENTEROBACTIN TRANSPORT PROTEIN FEPE"/>
    <property type="match status" value="1"/>
</dbReference>
<protein>
    <submittedName>
        <fullName evidence="11">Uncharacterized protein involved in exopolysaccharide biosynthesis</fullName>
    </submittedName>
</protein>
<name>A0A1I2X5V5_9FIRM</name>
<evidence type="ECO:0000256" key="3">
    <source>
        <dbReference type="ARBA" id="ARBA00022475"/>
    </source>
</evidence>
<feature type="domain" description="Tyrosine-protein kinase G-rich" evidence="10">
    <location>
        <begin position="333"/>
        <end position="405"/>
    </location>
</feature>
<evidence type="ECO:0000313" key="11">
    <source>
        <dbReference type="EMBL" id="SFH07331.1"/>
    </source>
</evidence>
<dbReference type="InterPro" id="IPR032807">
    <property type="entry name" value="GNVR"/>
</dbReference>